<comment type="caution">
    <text evidence="2">The sequence shown here is derived from an EMBL/GenBank/DDBJ whole genome shotgun (WGS) entry which is preliminary data.</text>
</comment>
<evidence type="ECO:0000259" key="1">
    <source>
        <dbReference type="Pfam" id="PF13460"/>
    </source>
</evidence>
<evidence type="ECO:0000313" key="2">
    <source>
        <dbReference type="EMBL" id="TRX63065.1"/>
    </source>
</evidence>
<dbReference type="AlphaFoldDB" id="A0A553G0M4"/>
<name>A0A553G0M4_9CORY</name>
<dbReference type="PANTHER" id="PTHR15020">
    <property type="entry name" value="FLAVIN REDUCTASE-RELATED"/>
    <property type="match status" value="1"/>
</dbReference>
<dbReference type="PANTHER" id="PTHR15020:SF50">
    <property type="entry name" value="UPF0659 PROTEIN YMR090W"/>
    <property type="match status" value="1"/>
</dbReference>
<accession>A0A553G0M4</accession>
<gene>
    <name evidence="2" type="ORF">FNY97_03950</name>
</gene>
<evidence type="ECO:0000313" key="3">
    <source>
        <dbReference type="Proteomes" id="UP000320443"/>
    </source>
</evidence>
<dbReference type="SUPFAM" id="SSF51735">
    <property type="entry name" value="NAD(P)-binding Rossmann-fold domains"/>
    <property type="match status" value="1"/>
</dbReference>
<reference evidence="2 3" key="1">
    <citation type="submission" date="2019-07" db="EMBL/GenBank/DDBJ databases">
        <title>Draft genome of C. aurimucosum strain 2274.</title>
        <authorList>
            <person name="Pacheco L.G.C."/>
            <person name="Aguiar E.R.G.R."/>
            <person name="Santos C.S."/>
            <person name="Rocha D.J.P.G."/>
            <person name="Sant'Anna L.O."/>
            <person name="Mattos-Guaraldi A.L."/>
            <person name="Santos L.S."/>
        </authorList>
    </citation>
    <scope>NUCLEOTIDE SEQUENCE [LARGE SCALE GENOMIC DNA]</scope>
    <source>
        <strain evidence="2 3">2274</strain>
    </source>
</reference>
<dbReference type="RefSeq" id="WP_144013180.1">
    <property type="nucleotide sequence ID" value="NZ_VIOG01000001.1"/>
</dbReference>
<organism evidence="2 3">
    <name type="scientific">Corynebacterium hiratae</name>
    <dbReference type="NCBI Taxonomy" id="3139423"/>
    <lineage>
        <taxon>Bacteria</taxon>
        <taxon>Bacillati</taxon>
        <taxon>Actinomycetota</taxon>
        <taxon>Actinomycetes</taxon>
        <taxon>Mycobacteriales</taxon>
        <taxon>Corynebacteriaceae</taxon>
        <taxon>Corynebacterium</taxon>
    </lineage>
</organism>
<keyword evidence="3" id="KW-1185">Reference proteome</keyword>
<proteinExistence type="predicted"/>
<dbReference type="Proteomes" id="UP000320443">
    <property type="component" value="Unassembled WGS sequence"/>
</dbReference>
<sequence length="229" mass="24388">MTDTTTTARKKVLYIGGHGKVGLLAAPKLVDANLTVHSLIRNPDQVADIEALGATAVVRDLTELSVEDWAELLADYDVVVWGAGNGGRAGAEVTWAVDRDAALASIAGLEKLAEEGKHTPAYVMISYMGATENTTDPADEKWYAYVESKKAVDNKLNSTDLNYLILGPAALTEEPSRGITVLDKDAERTGKLTTSRELVADVVTEVAGRDAFPASPLEFIDGEGSVKDI</sequence>
<dbReference type="Gene3D" id="3.40.50.720">
    <property type="entry name" value="NAD(P)-binding Rossmann-like Domain"/>
    <property type="match status" value="1"/>
</dbReference>
<dbReference type="InterPro" id="IPR016040">
    <property type="entry name" value="NAD(P)-bd_dom"/>
</dbReference>
<dbReference type="EMBL" id="VKDK01000004">
    <property type="protein sequence ID" value="TRX63065.1"/>
    <property type="molecule type" value="Genomic_DNA"/>
</dbReference>
<dbReference type="Pfam" id="PF13460">
    <property type="entry name" value="NAD_binding_10"/>
    <property type="match status" value="1"/>
</dbReference>
<feature type="domain" description="NAD(P)-binding" evidence="1">
    <location>
        <begin position="16"/>
        <end position="207"/>
    </location>
</feature>
<protein>
    <submittedName>
        <fullName evidence="2">SDR family oxidoreductase</fullName>
    </submittedName>
</protein>
<dbReference type="InterPro" id="IPR036291">
    <property type="entry name" value="NAD(P)-bd_dom_sf"/>
</dbReference>